<feature type="region of interest" description="Disordered" evidence="1">
    <location>
        <begin position="13"/>
        <end position="36"/>
    </location>
</feature>
<dbReference type="EMBL" id="JADYXP020000006">
    <property type="protein sequence ID" value="KAL0122237.1"/>
    <property type="molecule type" value="Genomic_DNA"/>
</dbReference>
<dbReference type="InterPro" id="IPR028045">
    <property type="entry name" value="HROB"/>
</dbReference>
<reference evidence="3 4" key="1">
    <citation type="submission" date="2023-03" db="EMBL/GenBank/DDBJ databases">
        <title>High recombination rates correlate with genetic variation in Cardiocondyla obscurior ants.</title>
        <authorList>
            <person name="Errbii M."/>
        </authorList>
    </citation>
    <scope>NUCLEOTIDE SEQUENCE [LARGE SCALE GENOMIC DNA]</scope>
    <source>
        <strain evidence="3">Alpha-2009</strain>
        <tissue evidence="3">Whole body</tissue>
    </source>
</reference>
<dbReference type="InterPro" id="IPR058570">
    <property type="entry name" value="HROB_OB"/>
</dbReference>
<name>A0AAW2G463_9HYME</name>
<evidence type="ECO:0000313" key="4">
    <source>
        <dbReference type="Proteomes" id="UP001430953"/>
    </source>
</evidence>
<sequence>MFENDDWIFEDAFNEDNIEEETKGTSHSSLSPSIKRRKVDTSEQCKVFPSLPTDNASVRQLERNVLANVKDNNLPTETEKDVSRGDMLLGIFQTNTSQEMYDFGKEVENVPSEAQRKVELFQSKVNATSKAFQNKEFKENSDRSMRQVKLAKEVKLVRIFPGPAGLVKNDTNISAKSLLSNVEELEKSNATDKRIEIKSQSEKNLSEEKAWKFLLNDLPENFLQNYKISGIKDKANASYCDSTKVKFMAGMLEYIDHSHEDPFVILKDSTGSIEGTIHRDIPLTYPSILEPNVVILLHDVGLLKTTTYVVSNKYHILVSLVNLVAIYTDKGQVVSTSLMENILSDTPNIESNKINSCVPVSEPVHISKLQKTDKSCTESLQTSFSICSSTSRINISEPELINNPSLHLTNEKYKNSFTEVYKNDKNCKVTNKTFGHLNYSTNTDNLTLKQDIKRNTENSKALVNYFTGDNEGNKYDSDDEILSQLDVDNIFDKLKKDY</sequence>
<gene>
    <name evidence="3" type="ORF">PUN28_007170</name>
</gene>
<comment type="caution">
    <text evidence="3">The sequence shown here is derived from an EMBL/GenBank/DDBJ whole genome shotgun (WGS) entry which is preliminary data.</text>
</comment>
<evidence type="ECO:0000313" key="3">
    <source>
        <dbReference type="EMBL" id="KAL0122237.1"/>
    </source>
</evidence>
<dbReference type="Pfam" id="PF15072">
    <property type="entry name" value="HROB"/>
    <property type="match status" value="1"/>
</dbReference>
<feature type="domain" description="Homologous recombination OB-fold protein OB-fold" evidence="2">
    <location>
        <begin position="243"/>
        <end position="329"/>
    </location>
</feature>
<dbReference type="PANTHER" id="PTHR14523">
    <property type="entry name" value="UNCHARACTERIZED PROTEIN C17ORF53 HOMOLOG"/>
    <property type="match status" value="1"/>
</dbReference>
<organism evidence="3 4">
    <name type="scientific">Cardiocondyla obscurior</name>
    <dbReference type="NCBI Taxonomy" id="286306"/>
    <lineage>
        <taxon>Eukaryota</taxon>
        <taxon>Metazoa</taxon>
        <taxon>Ecdysozoa</taxon>
        <taxon>Arthropoda</taxon>
        <taxon>Hexapoda</taxon>
        <taxon>Insecta</taxon>
        <taxon>Pterygota</taxon>
        <taxon>Neoptera</taxon>
        <taxon>Endopterygota</taxon>
        <taxon>Hymenoptera</taxon>
        <taxon>Apocrita</taxon>
        <taxon>Aculeata</taxon>
        <taxon>Formicoidea</taxon>
        <taxon>Formicidae</taxon>
        <taxon>Myrmicinae</taxon>
        <taxon>Cardiocondyla</taxon>
    </lineage>
</organism>
<dbReference type="AlphaFoldDB" id="A0AAW2G463"/>
<accession>A0AAW2G463</accession>
<keyword evidence="4" id="KW-1185">Reference proteome</keyword>
<proteinExistence type="predicted"/>
<evidence type="ECO:0000259" key="2">
    <source>
        <dbReference type="Pfam" id="PF15072"/>
    </source>
</evidence>
<dbReference type="PANTHER" id="PTHR14523:SF1">
    <property type="entry name" value="HOMOLOGOUS RECOMBINATION OB-FOLD PROTEIN"/>
    <property type="match status" value="1"/>
</dbReference>
<dbReference type="Proteomes" id="UP001430953">
    <property type="component" value="Unassembled WGS sequence"/>
</dbReference>
<protein>
    <recommendedName>
        <fullName evidence="2">Homologous recombination OB-fold protein OB-fold domain-containing protein</fullName>
    </recommendedName>
</protein>
<dbReference type="GO" id="GO:0000725">
    <property type="term" value="P:recombinational repair"/>
    <property type="evidence" value="ECO:0007669"/>
    <property type="project" value="InterPro"/>
</dbReference>
<evidence type="ECO:0000256" key="1">
    <source>
        <dbReference type="SAM" id="MobiDB-lite"/>
    </source>
</evidence>